<organism evidence="1">
    <name type="scientific">marine sediment metagenome</name>
    <dbReference type="NCBI Taxonomy" id="412755"/>
    <lineage>
        <taxon>unclassified sequences</taxon>
        <taxon>metagenomes</taxon>
        <taxon>ecological metagenomes</taxon>
    </lineage>
</organism>
<proteinExistence type="predicted"/>
<dbReference type="EMBL" id="BARV01011159">
    <property type="protein sequence ID" value="GAI04549.1"/>
    <property type="molecule type" value="Genomic_DNA"/>
</dbReference>
<gene>
    <name evidence="1" type="ORF">S06H3_21292</name>
</gene>
<dbReference type="AlphaFoldDB" id="X1MDW9"/>
<dbReference type="SUPFAM" id="SSF51182">
    <property type="entry name" value="RmlC-like cupins"/>
    <property type="match status" value="1"/>
</dbReference>
<evidence type="ECO:0000313" key="1">
    <source>
        <dbReference type="EMBL" id="GAI04549.1"/>
    </source>
</evidence>
<dbReference type="GO" id="GO:0005829">
    <property type="term" value="C:cytosol"/>
    <property type="evidence" value="ECO:0007669"/>
    <property type="project" value="TreeGrafter"/>
</dbReference>
<protein>
    <recommendedName>
        <fullName evidence="2">Sugar 3,4-ketoisomerase QdtA cupin domain-containing protein</fullName>
    </recommendedName>
</protein>
<dbReference type="Pfam" id="PF00908">
    <property type="entry name" value="dTDP_sugar_isom"/>
    <property type="match status" value="1"/>
</dbReference>
<reference evidence="1" key="1">
    <citation type="journal article" date="2014" name="Front. Microbiol.">
        <title>High frequency of phylogenetically diverse reductive dehalogenase-homologous genes in deep subseafloor sedimentary metagenomes.</title>
        <authorList>
            <person name="Kawai M."/>
            <person name="Futagami T."/>
            <person name="Toyoda A."/>
            <person name="Takaki Y."/>
            <person name="Nishi S."/>
            <person name="Hori S."/>
            <person name="Arai W."/>
            <person name="Tsubouchi T."/>
            <person name="Morono Y."/>
            <person name="Uchiyama I."/>
            <person name="Ito T."/>
            <person name="Fujiyama A."/>
            <person name="Inagaki F."/>
            <person name="Takami H."/>
        </authorList>
    </citation>
    <scope>NUCLEOTIDE SEQUENCE</scope>
    <source>
        <strain evidence="1">Expedition CK06-06</strain>
    </source>
</reference>
<dbReference type="InterPro" id="IPR000888">
    <property type="entry name" value="RmlC-like"/>
</dbReference>
<dbReference type="PANTHER" id="PTHR21047:SF2">
    <property type="entry name" value="THYMIDINE DIPHOSPHO-4-KETO-RHAMNOSE 3,5-EPIMERASE"/>
    <property type="match status" value="1"/>
</dbReference>
<sequence>MEVKEYDMPGLKTCDLKVFPDERGFFSEVLRKDWTDLLGEEDIVQANMSLSYPGMIRAWHRHLRGQIDCFLVIQGALKICAYDDRDGQPTKGKLVEIIASSHKPMLVRVPGIYWHGIKNIGNEPSLHIYFVNRLYDYKEPDEER</sequence>
<name>X1MDW9_9ZZZZ</name>
<accession>X1MDW9</accession>
<comment type="caution">
    <text evidence="1">The sequence shown here is derived from an EMBL/GenBank/DDBJ whole genome shotgun (WGS) entry which is preliminary data.</text>
</comment>
<feature type="non-terminal residue" evidence="1">
    <location>
        <position position="144"/>
    </location>
</feature>
<dbReference type="GO" id="GO:0000271">
    <property type="term" value="P:polysaccharide biosynthetic process"/>
    <property type="evidence" value="ECO:0007669"/>
    <property type="project" value="TreeGrafter"/>
</dbReference>
<dbReference type="Gene3D" id="2.60.120.10">
    <property type="entry name" value="Jelly Rolls"/>
    <property type="match status" value="1"/>
</dbReference>
<dbReference type="InterPro" id="IPR014710">
    <property type="entry name" value="RmlC-like_jellyroll"/>
</dbReference>
<evidence type="ECO:0008006" key="2">
    <source>
        <dbReference type="Google" id="ProtNLM"/>
    </source>
</evidence>
<dbReference type="InterPro" id="IPR011051">
    <property type="entry name" value="RmlC_Cupin_sf"/>
</dbReference>
<dbReference type="PANTHER" id="PTHR21047">
    <property type="entry name" value="DTDP-6-DEOXY-D-GLUCOSE-3,5 EPIMERASE"/>
    <property type="match status" value="1"/>
</dbReference>
<dbReference type="GO" id="GO:0008830">
    <property type="term" value="F:dTDP-4-dehydrorhamnose 3,5-epimerase activity"/>
    <property type="evidence" value="ECO:0007669"/>
    <property type="project" value="InterPro"/>
</dbReference>